<gene>
    <name evidence="3" type="ORF">CCACVL1_15999</name>
</gene>
<dbReference type="Proteomes" id="UP000188268">
    <property type="component" value="Unassembled WGS sequence"/>
</dbReference>
<dbReference type="InterPro" id="IPR053168">
    <property type="entry name" value="Glutamic_endopeptidase"/>
</dbReference>
<feature type="compositionally biased region" description="Basic residues" evidence="1">
    <location>
        <begin position="132"/>
        <end position="143"/>
    </location>
</feature>
<dbReference type="PANTHER" id="PTHR31589">
    <property type="entry name" value="PROTEIN, PUTATIVE (DUF239)-RELATED-RELATED"/>
    <property type="match status" value="1"/>
</dbReference>
<sequence length="143" mass="16055">MTNGVAKTTLRIGVGYWPKEIFTYLTYGADIVKFGGTTSVFLEQLDRPPMGSGRYPEPRGWRTGYFSRIQYVNDESNTFACFDPEKMIKYLNTNSSCYSLMTYTHETVKGIVKFGGPGGTPSGCPRIPPHPTRNKKGLRKLKL</sequence>
<dbReference type="InterPro" id="IPR004314">
    <property type="entry name" value="Neprosin"/>
</dbReference>
<comment type="caution">
    <text evidence="3">The sequence shown here is derived from an EMBL/GenBank/DDBJ whole genome shotgun (WGS) entry which is preliminary data.</text>
</comment>
<dbReference type="OMA" id="IETDMKQ"/>
<dbReference type="OrthoDB" id="1858978at2759"/>
<reference evidence="3 4" key="1">
    <citation type="submission" date="2013-09" db="EMBL/GenBank/DDBJ databases">
        <title>Corchorus capsularis genome sequencing.</title>
        <authorList>
            <person name="Alam M."/>
            <person name="Haque M.S."/>
            <person name="Islam M.S."/>
            <person name="Emdad E.M."/>
            <person name="Islam M.M."/>
            <person name="Ahmed B."/>
            <person name="Halim A."/>
            <person name="Hossen Q.M.M."/>
            <person name="Hossain M.Z."/>
            <person name="Ahmed R."/>
            <person name="Khan M.M."/>
            <person name="Islam R."/>
            <person name="Rashid M.M."/>
            <person name="Khan S.A."/>
            <person name="Rahman M.S."/>
            <person name="Alam M."/>
        </authorList>
    </citation>
    <scope>NUCLEOTIDE SEQUENCE [LARGE SCALE GENOMIC DNA]</scope>
    <source>
        <strain evidence="4">cv. CVL-1</strain>
        <tissue evidence="3">Whole seedling</tissue>
    </source>
</reference>
<accession>A0A1R3I026</accession>
<feature type="domain" description="Neprosin PEP catalytic" evidence="2">
    <location>
        <begin position="1"/>
        <end position="125"/>
    </location>
</feature>
<evidence type="ECO:0000313" key="3">
    <source>
        <dbReference type="EMBL" id="OMO75917.1"/>
    </source>
</evidence>
<evidence type="ECO:0000313" key="4">
    <source>
        <dbReference type="Proteomes" id="UP000188268"/>
    </source>
</evidence>
<dbReference type="Pfam" id="PF03080">
    <property type="entry name" value="Neprosin"/>
    <property type="match status" value="1"/>
</dbReference>
<name>A0A1R3I026_COCAP</name>
<dbReference type="PROSITE" id="PS52045">
    <property type="entry name" value="NEPROSIN_PEP_CD"/>
    <property type="match status" value="1"/>
</dbReference>
<dbReference type="STRING" id="210143.A0A1R3I026"/>
<feature type="region of interest" description="Disordered" evidence="1">
    <location>
        <begin position="119"/>
        <end position="143"/>
    </location>
</feature>
<dbReference type="EMBL" id="AWWV01010931">
    <property type="protein sequence ID" value="OMO75917.1"/>
    <property type="molecule type" value="Genomic_DNA"/>
</dbReference>
<protein>
    <recommendedName>
        <fullName evidence="2">Neprosin PEP catalytic domain-containing protein</fullName>
    </recommendedName>
</protein>
<keyword evidence="4" id="KW-1185">Reference proteome</keyword>
<proteinExistence type="predicted"/>
<evidence type="ECO:0000259" key="2">
    <source>
        <dbReference type="PROSITE" id="PS52045"/>
    </source>
</evidence>
<dbReference type="Gramene" id="OMO75917">
    <property type="protein sequence ID" value="OMO75917"/>
    <property type="gene ID" value="CCACVL1_15999"/>
</dbReference>
<dbReference type="AlphaFoldDB" id="A0A1R3I026"/>
<evidence type="ECO:0000256" key="1">
    <source>
        <dbReference type="SAM" id="MobiDB-lite"/>
    </source>
</evidence>
<organism evidence="3 4">
    <name type="scientific">Corchorus capsularis</name>
    <name type="common">Jute</name>
    <dbReference type="NCBI Taxonomy" id="210143"/>
    <lineage>
        <taxon>Eukaryota</taxon>
        <taxon>Viridiplantae</taxon>
        <taxon>Streptophyta</taxon>
        <taxon>Embryophyta</taxon>
        <taxon>Tracheophyta</taxon>
        <taxon>Spermatophyta</taxon>
        <taxon>Magnoliopsida</taxon>
        <taxon>eudicotyledons</taxon>
        <taxon>Gunneridae</taxon>
        <taxon>Pentapetalae</taxon>
        <taxon>rosids</taxon>
        <taxon>malvids</taxon>
        <taxon>Malvales</taxon>
        <taxon>Malvaceae</taxon>
        <taxon>Grewioideae</taxon>
        <taxon>Apeibeae</taxon>
        <taxon>Corchorus</taxon>
    </lineage>
</organism>
<dbReference type="PANTHER" id="PTHR31589:SF232">
    <property type="entry name" value="NEPROSIN DOMAIN-CONTAINING PROTEIN"/>
    <property type="match status" value="1"/>
</dbReference>